<comment type="caution">
    <text evidence="1">The sequence shown here is derived from an EMBL/GenBank/DDBJ whole genome shotgun (WGS) entry which is preliminary data.</text>
</comment>
<dbReference type="Pfam" id="PF01972">
    <property type="entry name" value="SDH_protease"/>
    <property type="match status" value="1"/>
</dbReference>
<dbReference type="PANTHER" id="PTHR35984:SF1">
    <property type="entry name" value="PERIPLASMIC SERINE PROTEASE"/>
    <property type="match status" value="1"/>
</dbReference>
<evidence type="ECO:0000313" key="3">
    <source>
        <dbReference type="Proteomes" id="UP000013877"/>
    </source>
</evidence>
<dbReference type="PATRIC" id="fig|1158602.3.peg.3072"/>
<gene>
    <name evidence="2" type="ORF">I590_03017</name>
    <name evidence="1" type="ORF">UAK_03074</name>
</gene>
<reference evidence="1 3" key="1">
    <citation type="submission" date="2013-02" db="EMBL/GenBank/DDBJ databases">
        <title>The Genome Sequence of Enterococcus raffinosus ATCC_49464.</title>
        <authorList>
            <consortium name="The Broad Institute Genome Sequencing Platform"/>
            <consortium name="The Broad Institute Genome Sequencing Center for Infectious Disease"/>
            <person name="Earl A.M."/>
            <person name="Gilmore M.S."/>
            <person name="Lebreton F."/>
            <person name="Walker B."/>
            <person name="Young S.K."/>
            <person name="Zeng Q."/>
            <person name="Gargeya S."/>
            <person name="Fitzgerald M."/>
            <person name="Haas B."/>
            <person name="Abouelleil A."/>
            <person name="Alvarado L."/>
            <person name="Arachchi H.M."/>
            <person name="Berlin A.M."/>
            <person name="Chapman S.B."/>
            <person name="Dewar J."/>
            <person name="Goldberg J."/>
            <person name="Griggs A."/>
            <person name="Gujja S."/>
            <person name="Hansen M."/>
            <person name="Howarth C."/>
            <person name="Imamovic A."/>
            <person name="Larimer J."/>
            <person name="McCowan C."/>
            <person name="Murphy C."/>
            <person name="Neiman D."/>
            <person name="Pearson M."/>
            <person name="Priest M."/>
            <person name="Roberts A."/>
            <person name="Saif S."/>
            <person name="Shea T."/>
            <person name="Sisk P."/>
            <person name="Sykes S."/>
            <person name="Wortman J."/>
            <person name="Nusbaum C."/>
            <person name="Birren B."/>
        </authorList>
    </citation>
    <scope>NUCLEOTIDE SEQUENCE [LARGE SCALE GENOMIC DNA]</scope>
    <source>
        <strain evidence="1 3">ATCC 49464</strain>
    </source>
</reference>
<dbReference type="PANTHER" id="PTHR35984">
    <property type="entry name" value="PERIPLASMIC SERINE PROTEASE"/>
    <property type="match status" value="1"/>
</dbReference>
<sequence>MASWQDILLEIQNTQFPNQEDPLDLTIKKYINLLEDYTKRNVILYYSAFNEKPYAQNLSINDSDMEGFMNAVHLMDRSKGLDLILHTPGGDPHATESIVKYLRAMFKNDIRVIVPHMAMSAGTMIACSAKEIVMGHQSSLGPIDPQFPGGIPAYNVKSEFEEAKEDLQNNPNTAQYWAIKLQQYPAAFMKSAIDAIELSNILIEEWLSTNMFDPSEKEKVDRIVNFLNEHENSKTHSRHFDIETCKRIGLKILQLEDDNTLQDYVLSVHHSAIIALQSSAIEKMIRSVSKAFVSLSPENMVN</sequence>
<dbReference type="EMBL" id="AJAL01000015">
    <property type="protein sequence ID" value="EOH76224.1"/>
    <property type="molecule type" value="Genomic_DNA"/>
</dbReference>
<name>R2RJQ1_9ENTE</name>
<dbReference type="AlphaFoldDB" id="R2RJQ1"/>
<reference evidence="2 4" key="2">
    <citation type="submission" date="2013-03" db="EMBL/GenBank/DDBJ databases">
        <title>The Genome Sequence of Enterococcus raffinosus ATCC_49464 (PacBio/Illumina hybrid assembly).</title>
        <authorList>
            <consortium name="The Broad Institute Genomics Platform"/>
            <consortium name="The Broad Institute Genome Sequencing Center for Infectious Disease"/>
            <person name="Earl A."/>
            <person name="Russ C."/>
            <person name="Gilmore M."/>
            <person name="Surin D."/>
            <person name="Walker B."/>
            <person name="Young S."/>
            <person name="Zeng Q."/>
            <person name="Gargeya S."/>
            <person name="Fitzgerald M."/>
            <person name="Haas B."/>
            <person name="Abouelleil A."/>
            <person name="Allen A.W."/>
            <person name="Alvarado L."/>
            <person name="Arachchi H.M."/>
            <person name="Berlin A.M."/>
            <person name="Chapman S.B."/>
            <person name="Gainer-Dewar J."/>
            <person name="Goldberg J."/>
            <person name="Griggs A."/>
            <person name="Gujja S."/>
            <person name="Hansen M."/>
            <person name="Howarth C."/>
            <person name="Imamovic A."/>
            <person name="Ireland A."/>
            <person name="Larimer J."/>
            <person name="McCowan C."/>
            <person name="Murphy C."/>
            <person name="Pearson M."/>
            <person name="Poon T.W."/>
            <person name="Priest M."/>
            <person name="Roberts A."/>
            <person name="Saif S."/>
            <person name="Shea T."/>
            <person name="Sisk P."/>
            <person name="Sykes S."/>
            <person name="Wortman J."/>
            <person name="Nusbaum C."/>
            <person name="Birren B."/>
        </authorList>
    </citation>
    <scope>NUCLEOTIDE SEQUENCE [LARGE SCALE GENOMIC DNA]</scope>
    <source>
        <strain evidence="2 4">ATCC 49464</strain>
    </source>
</reference>
<dbReference type="EMBL" id="ASWF01000003">
    <property type="protein sequence ID" value="EOT76191.1"/>
    <property type="molecule type" value="Genomic_DNA"/>
</dbReference>
<evidence type="ECO:0000313" key="2">
    <source>
        <dbReference type="EMBL" id="EOT76191.1"/>
    </source>
</evidence>
<evidence type="ECO:0008006" key="5">
    <source>
        <dbReference type="Google" id="ProtNLM"/>
    </source>
</evidence>
<dbReference type="eggNOG" id="COG0616">
    <property type="taxonomic scope" value="Bacteria"/>
</dbReference>
<dbReference type="RefSeq" id="WP_010746273.1">
    <property type="nucleotide sequence ID" value="NZ_ASWF01000003.1"/>
</dbReference>
<dbReference type="InterPro" id="IPR029045">
    <property type="entry name" value="ClpP/crotonase-like_dom_sf"/>
</dbReference>
<keyword evidence="4" id="KW-1185">Reference proteome</keyword>
<dbReference type="InterPro" id="IPR002825">
    <property type="entry name" value="Pept_S49_ser-pept_pro"/>
</dbReference>
<dbReference type="Proteomes" id="UP000014158">
    <property type="component" value="Unassembled WGS sequence"/>
</dbReference>
<dbReference type="GO" id="GO:0016020">
    <property type="term" value="C:membrane"/>
    <property type="evidence" value="ECO:0007669"/>
    <property type="project" value="InterPro"/>
</dbReference>
<dbReference type="Proteomes" id="UP000013877">
    <property type="component" value="Unassembled WGS sequence"/>
</dbReference>
<organism evidence="1 3">
    <name type="scientific">Enterococcus raffinosus ATCC 49464</name>
    <dbReference type="NCBI Taxonomy" id="1158602"/>
    <lineage>
        <taxon>Bacteria</taxon>
        <taxon>Bacillati</taxon>
        <taxon>Bacillota</taxon>
        <taxon>Bacilli</taxon>
        <taxon>Lactobacillales</taxon>
        <taxon>Enterococcaceae</taxon>
        <taxon>Enterococcus</taxon>
    </lineage>
</organism>
<dbReference type="SUPFAM" id="SSF52096">
    <property type="entry name" value="ClpP/crotonase"/>
    <property type="match status" value="1"/>
</dbReference>
<dbReference type="OrthoDB" id="9806253at2"/>
<dbReference type="Gene3D" id="3.90.226.10">
    <property type="entry name" value="2-enoyl-CoA Hydratase, Chain A, domain 1"/>
    <property type="match status" value="1"/>
</dbReference>
<proteinExistence type="predicted"/>
<accession>R2RJQ1</accession>
<evidence type="ECO:0000313" key="4">
    <source>
        <dbReference type="Proteomes" id="UP000014158"/>
    </source>
</evidence>
<protein>
    <recommendedName>
        <fullName evidence="5">Serine protease</fullName>
    </recommendedName>
</protein>
<dbReference type="HOGENOM" id="CLU_080131_0_0_9"/>
<evidence type="ECO:0000313" key="1">
    <source>
        <dbReference type="EMBL" id="EOH76224.1"/>
    </source>
</evidence>